<dbReference type="EMBL" id="JAAIUW010000012">
    <property type="protein sequence ID" value="KAF7807082.1"/>
    <property type="molecule type" value="Genomic_DNA"/>
</dbReference>
<keyword evidence="2" id="KW-1185">Reference proteome</keyword>
<accession>A0A834W2N6</accession>
<comment type="caution">
    <text evidence="1">The sequence shown here is derived from an EMBL/GenBank/DDBJ whole genome shotgun (WGS) entry which is preliminary data.</text>
</comment>
<name>A0A834W2N6_9FABA</name>
<proteinExistence type="predicted"/>
<evidence type="ECO:0000313" key="2">
    <source>
        <dbReference type="Proteomes" id="UP000634136"/>
    </source>
</evidence>
<reference evidence="1" key="1">
    <citation type="submission" date="2020-09" db="EMBL/GenBank/DDBJ databases">
        <title>Genome-Enabled Discovery of Anthraquinone Biosynthesis in Senna tora.</title>
        <authorList>
            <person name="Kang S.-H."/>
            <person name="Pandey R.P."/>
            <person name="Lee C.-M."/>
            <person name="Sim J.-S."/>
            <person name="Jeong J.-T."/>
            <person name="Choi B.-S."/>
            <person name="Jung M."/>
            <person name="Ginzburg D."/>
            <person name="Zhao K."/>
            <person name="Won S.Y."/>
            <person name="Oh T.-J."/>
            <person name="Yu Y."/>
            <person name="Kim N.-H."/>
            <person name="Lee O.R."/>
            <person name="Lee T.-H."/>
            <person name="Bashyal P."/>
            <person name="Kim T.-S."/>
            <person name="Lee W.-H."/>
            <person name="Kawkins C."/>
            <person name="Kim C.-K."/>
            <person name="Kim J.S."/>
            <person name="Ahn B.O."/>
            <person name="Rhee S.Y."/>
            <person name="Sohng J.K."/>
        </authorList>
    </citation>
    <scope>NUCLEOTIDE SEQUENCE</scope>
    <source>
        <tissue evidence="1">Leaf</tissue>
    </source>
</reference>
<gene>
    <name evidence="1" type="ORF">G2W53_039243</name>
</gene>
<dbReference type="Proteomes" id="UP000634136">
    <property type="component" value="Unassembled WGS sequence"/>
</dbReference>
<sequence>MANPIKWLPLLWQHWKVNVDGNDYKIVRISI</sequence>
<evidence type="ECO:0000313" key="1">
    <source>
        <dbReference type="EMBL" id="KAF7807082.1"/>
    </source>
</evidence>
<organism evidence="1 2">
    <name type="scientific">Senna tora</name>
    <dbReference type="NCBI Taxonomy" id="362788"/>
    <lineage>
        <taxon>Eukaryota</taxon>
        <taxon>Viridiplantae</taxon>
        <taxon>Streptophyta</taxon>
        <taxon>Embryophyta</taxon>
        <taxon>Tracheophyta</taxon>
        <taxon>Spermatophyta</taxon>
        <taxon>Magnoliopsida</taxon>
        <taxon>eudicotyledons</taxon>
        <taxon>Gunneridae</taxon>
        <taxon>Pentapetalae</taxon>
        <taxon>rosids</taxon>
        <taxon>fabids</taxon>
        <taxon>Fabales</taxon>
        <taxon>Fabaceae</taxon>
        <taxon>Caesalpinioideae</taxon>
        <taxon>Cassia clade</taxon>
        <taxon>Senna</taxon>
    </lineage>
</organism>
<protein>
    <submittedName>
        <fullName evidence="1">Uncharacterized protein</fullName>
    </submittedName>
</protein>
<dbReference type="AlphaFoldDB" id="A0A834W2N6"/>